<sequence length="239" mass="25605">MKRALVIRHVPREGVAGFRKPLEDAGYRLDQIDVGDERFADVDLNAPDLLVMMGGPMGVYETDAHPWIRCQLRRLRRRLEARLPTLGACLGAQMIAAALGERVFAGPRKEVGFAPVTLAPTAGGNPLAALDGVPVLHWHGDSFDLPAGAERLASTAVYQNQAFRLGPTILALQFHAEMGLDPVFHDWVEAWPTVVEEGGTTAEALTTAHGRHGQAAVAAGRAMIAGWLAGLALEQRAAA</sequence>
<dbReference type="InterPro" id="IPR017926">
    <property type="entry name" value="GATASE"/>
</dbReference>
<proteinExistence type="predicted"/>
<reference evidence="2 3" key="1">
    <citation type="submission" date="2020-03" db="EMBL/GenBank/DDBJ databases">
        <title>Genomic Encyclopedia of Type Strains, Phase IV (KMG-IV): sequencing the most valuable type-strain genomes for metagenomic binning, comparative biology and taxonomic classification.</title>
        <authorList>
            <person name="Goeker M."/>
        </authorList>
    </citation>
    <scope>NUCLEOTIDE SEQUENCE [LARGE SCALE GENOMIC DNA]</scope>
    <source>
        <strain evidence="2 3">DSM 27651</strain>
    </source>
</reference>
<organism evidence="2 3">
    <name type="scientific">Sphingomonas jejuensis</name>
    <dbReference type="NCBI Taxonomy" id="904715"/>
    <lineage>
        <taxon>Bacteria</taxon>
        <taxon>Pseudomonadati</taxon>
        <taxon>Pseudomonadota</taxon>
        <taxon>Alphaproteobacteria</taxon>
        <taxon>Sphingomonadales</taxon>
        <taxon>Sphingomonadaceae</taxon>
        <taxon>Sphingomonas</taxon>
    </lineage>
</organism>
<evidence type="ECO:0000313" key="3">
    <source>
        <dbReference type="Proteomes" id="UP000734218"/>
    </source>
</evidence>
<name>A0ABX0XM68_9SPHN</name>
<dbReference type="NCBIfam" id="NF005458">
    <property type="entry name" value="PRK07053.1"/>
    <property type="match status" value="1"/>
</dbReference>
<evidence type="ECO:0000313" key="2">
    <source>
        <dbReference type="EMBL" id="NJC33909.1"/>
    </source>
</evidence>
<dbReference type="PANTHER" id="PTHR42695">
    <property type="entry name" value="GLUTAMINE AMIDOTRANSFERASE YLR126C-RELATED"/>
    <property type="match status" value="1"/>
</dbReference>
<dbReference type="InterPro" id="IPR029062">
    <property type="entry name" value="Class_I_gatase-like"/>
</dbReference>
<dbReference type="EMBL" id="JAATJE010000001">
    <property type="protein sequence ID" value="NJC33909.1"/>
    <property type="molecule type" value="Genomic_DNA"/>
</dbReference>
<dbReference type="EC" id="6.3.5.2" evidence="2"/>
<dbReference type="CDD" id="cd01741">
    <property type="entry name" value="GATase1_1"/>
    <property type="match status" value="1"/>
</dbReference>
<dbReference type="RefSeq" id="WP_167953833.1">
    <property type="nucleotide sequence ID" value="NZ_JAATJE010000001.1"/>
</dbReference>
<dbReference type="Pfam" id="PF00117">
    <property type="entry name" value="GATase"/>
    <property type="match status" value="1"/>
</dbReference>
<comment type="caution">
    <text evidence="2">The sequence shown here is derived from an EMBL/GenBank/DDBJ whole genome shotgun (WGS) entry which is preliminary data.</text>
</comment>
<feature type="domain" description="Glutamine amidotransferase" evidence="1">
    <location>
        <begin position="41"/>
        <end position="182"/>
    </location>
</feature>
<dbReference type="InterPro" id="IPR044992">
    <property type="entry name" value="ChyE-like"/>
</dbReference>
<dbReference type="GO" id="GO:0003922">
    <property type="term" value="F:GMP synthase (glutamine-hydrolyzing) activity"/>
    <property type="evidence" value="ECO:0007669"/>
    <property type="project" value="UniProtKB-EC"/>
</dbReference>
<dbReference type="Proteomes" id="UP000734218">
    <property type="component" value="Unassembled WGS sequence"/>
</dbReference>
<evidence type="ECO:0000259" key="1">
    <source>
        <dbReference type="Pfam" id="PF00117"/>
    </source>
</evidence>
<dbReference type="Gene3D" id="3.40.50.880">
    <property type="match status" value="1"/>
</dbReference>
<dbReference type="PROSITE" id="PS51273">
    <property type="entry name" value="GATASE_TYPE_1"/>
    <property type="match status" value="1"/>
</dbReference>
<keyword evidence="3" id="KW-1185">Reference proteome</keyword>
<accession>A0ABX0XM68</accession>
<dbReference type="PANTHER" id="PTHR42695:SF5">
    <property type="entry name" value="GLUTAMINE AMIDOTRANSFERASE YLR126C-RELATED"/>
    <property type="match status" value="1"/>
</dbReference>
<keyword evidence="2" id="KW-0436">Ligase</keyword>
<protein>
    <submittedName>
        <fullName evidence="2">GMP synthase (Glutamine-hydrolysing)</fullName>
        <ecNumber evidence="2">6.3.5.2</ecNumber>
    </submittedName>
</protein>
<gene>
    <name evidence="2" type="ORF">GGR88_001383</name>
</gene>
<dbReference type="SUPFAM" id="SSF52317">
    <property type="entry name" value="Class I glutamine amidotransferase-like"/>
    <property type="match status" value="1"/>
</dbReference>